<protein>
    <recommendedName>
        <fullName evidence="5">Surface antigen</fullName>
    </recommendedName>
</protein>
<keyword evidence="1" id="KW-0472">Membrane</keyword>
<keyword evidence="2" id="KW-0732">Signal</keyword>
<feature type="transmembrane region" description="Helical" evidence="1">
    <location>
        <begin position="285"/>
        <end position="306"/>
    </location>
</feature>
<dbReference type="AlphaFoldDB" id="W4ILE0"/>
<keyword evidence="1" id="KW-1133">Transmembrane helix</keyword>
<dbReference type="Proteomes" id="UP000019114">
    <property type="component" value="Unassembled WGS sequence"/>
</dbReference>
<dbReference type="InterPro" id="IPR006373">
    <property type="entry name" value="VSA_Rifin"/>
</dbReference>
<dbReference type="EMBL" id="KI926035">
    <property type="protein sequence ID" value="ETW43930.1"/>
    <property type="molecule type" value="Genomic_DNA"/>
</dbReference>
<dbReference type="Pfam" id="PF02009">
    <property type="entry name" value="RIFIN"/>
    <property type="match status" value="1"/>
</dbReference>
<evidence type="ECO:0000256" key="1">
    <source>
        <dbReference type="SAM" id="Phobius"/>
    </source>
</evidence>
<feature type="chain" id="PRO_5004843141" description="Surface antigen" evidence="2">
    <location>
        <begin position="28"/>
        <end position="326"/>
    </location>
</feature>
<evidence type="ECO:0008006" key="5">
    <source>
        <dbReference type="Google" id="ProtNLM"/>
    </source>
</evidence>
<dbReference type="NCBIfam" id="TIGR01477">
    <property type="entry name" value="RIFIN"/>
    <property type="match status" value="1"/>
</dbReference>
<organism evidence="3 4">
    <name type="scientific">Plasmodium falciparum NF135/5.C10</name>
    <dbReference type="NCBI Taxonomy" id="1036726"/>
    <lineage>
        <taxon>Eukaryota</taxon>
        <taxon>Sar</taxon>
        <taxon>Alveolata</taxon>
        <taxon>Apicomplexa</taxon>
        <taxon>Aconoidasida</taxon>
        <taxon>Haemosporida</taxon>
        <taxon>Plasmodiidae</taxon>
        <taxon>Plasmodium</taxon>
        <taxon>Plasmodium (Laverania)</taxon>
    </lineage>
</organism>
<sequence>MKVHCYNILLFSFTLIILLLSPSQVNNQMNHYNRAHMKNIEPTKSYRSLCECELYTSMYDDDPEMKEIMHDFDRQTSQRFEEYNERMNKNRQKCKEQCEKDIQQIIVKDKVQKSLAVKVEKGCLMCACGLGGGVAPVWSLVSGLWYATWSQYVSTTVVKMATDAGIAEGVKVGLIKITEMAKDIIKLQESEIPAIDVLQKFTTGIPAKDVTLSGIFKTINSNACGQFDSGPHAQFSTWVQGIAQRPNNLRSFTEQAQAVSTAFYNAEKSVLAEGAQATSSLTTAISASIIAIVVIVLVMVIIYLILHYRRKKKTNKKLQYTKLLKE</sequence>
<accession>W4ILE0</accession>
<evidence type="ECO:0000313" key="4">
    <source>
        <dbReference type="Proteomes" id="UP000019114"/>
    </source>
</evidence>
<dbReference type="OrthoDB" id="379020at2759"/>
<gene>
    <name evidence="3" type="ORF">PFNF135_01707</name>
</gene>
<reference evidence="3 4" key="2">
    <citation type="submission" date="2013-02" db="EMBL/GenBank/DDBJ databases">
        <title>The Genome Sequence of Plasmodium falciparum NF135/5.C10.</title>
        <authorList>
            <consortium name="The Broad Institute Genome Sequencing Platform"/>
            <consortium name="The Broad Institute Genome Sequencing Center for Infectious Disease"/>
            <person name="Neafsey D."/>
            <person name="Cheeseman I."/>
            <person name="Volkman S."/>
            <person name="Adams J."/>
            <person name="Walker B."/>
            <person name="Young S.K."/>
            <person name="Zeng Q."/>
            <person name="Gargeya S."/>
            <person name="Fitzgerald M."/>
            <person name="Haas B."/>
            <person name="Abouelleil A."/>
            <person name="Alvarado L."/>
            <person name="Arachchi H.M."/>
            <person name="Berlin A.M."/>
            <person name="Chapman S.B."/>
            <person name="Dewar J."/>
            <person name="Goldberg J."/>
            <person name="Griggs A."/>
            <person name="Gujja S."/>
            <person name="Hansen M."/>
            <person name="Howarth C."/>
            <person name="Imamovic A."/>
            <person name="Larimer J."/>
            <person name="McCowan C."/>
            <person name="Murphy C."/>
            <person name="Neiman D."/>
            <person name="Pearson M."/>
            <person name="Priest M."/>
            <person name="Roberts A."/>
            <person name="Saif S."/>
            <person name="Shea T."/>
            <person name="Sisk P."/>
            <person name="Sykes S."/>
            <person name="Wortman J."/>
            <person name="Nusbaum C."/>
            <person name="Birren B."/>
        </authorList>
    </citation>
    <scope>NUCLEOTIDE SEQUENCE [LARGE SCALE GENOMIC DNA]</scope>
    <source>
        <strain evidence="3 4">NF135/5.C10</strain>
    </source>
</reference>
<reference evidence="3 4" key="1">
    <citation type="submission" date="2013-02" db="EMBL/GenBank/DDBJ databases">
        <title>The Genome Annotation of Plasmodium falciparum NF135/5.C10.</title>
        <authorList>
            <consortium name="The Broad Institute Genome Sequencing Platform"/>
            <consortium name="The Broad Institute Genome Sequencing Center for Infectious Disease"/>
            <person name="Neafsey D."/>
            <person name="Hoffman S."/>
            <person name="Volkman S."/>
            <person name="Rosenthal P."/>
            <person name="Walker B."/>
            <person name="Young S.K."/>
            <person name="Zeng Q."/>
            <person name="Gargeya S."/>
            <person name="Fitzgerald M."/>
            <person name="Haas B."/>
            <person name="Abouelleil A."/>
            <person name="Allen A.W."/>
            <person name="Alvarado L."/>
            <person name="Arachchi H.M."/>
            <person name="Berlin A.M."/>
            <person name="Chapman S.B."/>
            <person name="Gainer-Dewar J."/>
            <person name="Goldberg J."/>
            <person name="Griggs A."/>
            <person name="Gujja S."/>
            <person name="Hansen M."/>
            <person name="Howarth C."/>
            <person name="Imamovic A."/>
            <person name="Ireland A."/>
            <person name="Larimer J."/>
            <person name="McCowan C."/>
            <person name="Murphy C."/>
            <person name="Pearson M."/>
            <person name="Poon T.W."/>
            <person name="Priest M."/>
            <person name="Roberts A."/>
            <person name="Saif S."/>
            <person name="Shea T."/>
            <person name="Sisk P."/>
            <person name="Sykes S."/>
            <person name="Wortman J."/>
            <person name="Nusbaum C."/>
            <person name="Birren B."/>
        </authorList>
    </citation>
    <scope>NUCLEOTIDE SEQUENCE [LARGE SCALE GENOMIC DNA]</scope>
    <source>
        <strain evidence="3 4">NF135/5.C10</strain>
    </source>
</reference>
<keyword evidence="1" id="KW-0812">Transmembrane</keyword>
<name>W4ILE0_PLAFA</name>
<evidence type="ECO:0000256" key="2">
    <source>
        <dbReference type="SAM" id="SignalP"/>
    </source>
</evidence>
<evidence type="ECO:0000313" key="3">
    <source>
        <dbReference type="EMBL" id="ETW43930.1"/>
    </source>
</evidence>
<feature type="signal peptide" evidence="2">
    <location>
        <begin position="1"/>
        <end position="27"/>
    </location>
</feature>
<proteinExistence type="predicted"/>